<keyword evidence="6" id="KW-1185">Reference proteome</keyword>
<dbReference type="PROSITE" id="PS51257">
    <property type="entry name" value="PROKAR_LIPOPROTEIN"/>
    <property type="match status" value="1"/>
</dbReference>
<dbReference type="CDD" id="cd00118">
    <property type="entry name" value="LysM"/>
    <property type="match status" value="1"/>
</dbReference>
<dbReference type="SMART" id="SM00257">
    <property type="entry name" value="LysM"/>
    <property type="match status" value="1"/>
</dbReference>
<feature type="signal peptide" evidence="3">
    <location>
        <begin position="1"/>
        <end position="25"/>
    </location>
</feature>
<gene>
    <name evidence="5" type="ORF">LVJ82_08205</name>
</gene>
<dbReference type="Pfam" id="PF01551">
    <property type="entry name" value="Peptidase_M23"/>
    <property type="match status" value="1"/>
</dbReference>
<evidence type="ECO:0000313" key="6">
    <source>
        <dbReference type="Proteomes" id="UP000832011"/>
    </source>
</evidence>
<dbReference type="Gene3D" id="3.10.350.10">
    <property type="entry name" value="LysM domain"/>
    <property type="match status" value="1"/>
</dbReference>
<dbReference type="InterPro" id="IPR011055">
    <property type="entry name" value="Dup_hybrid_motif"/>
</dbReference>
<evidence type="ECO:0000259" key="4">
    <source>
        <dbReference type="PROSITE" id="PS51782"/>
    </source>
</evidence>
<feature type="domain" description="LysM" evidence="4">
    <location>
        <begin position="46"/>
        <end position="90"/>
    </location>
</feature>
<dbReference type="Gene3D" id="2.70.70.10">
    <property type="entry name" value="Glucose Permease (Domain IIA)"/>
    <property type="match status" value="1"/>
</dbReference>
<name>A0ABY4E590_9NEIS</name>
<keyword evidence="3" id="KW-0732">Signal</keyword>
<feature type="compositionally biased region" description="Polar residues" evidence="2">
    <location>
        <begin position="95"/>
        <end position="110"/>
    </location>
</feature>
<dbReference type="PROSITE" id="PS51782">
    <property type="entry name" value="LYSM"/>
    <property type="match status" value="1"/>
</dbReference>
<reference evidence="5 6" key="1">
    <citation type="journal article" date="2022" name="Res Sq">
        <title>Evolution of multicellular longitudinally dividing oral cavity symbionts (Neisseriaceae).</title>
        <authorList>
            <person name="Nyongesa S."/>
            <person name="Weber P."/>
            <person name="Bernet E."/>
            <person name="Pullido F."/>
            <person name="Nieckarz M."/>
            <person name="Delaby M."/>
            <person name="Nieves C."/>
            <person name="Viehboeck T."/>
            <person name="Krause N."/>
            <person name="Rivera-Millot A."/>
            <person name="Nakamura A."/>
            <person name="Vischer N."/>
            <person name="VanNieuwenhze M."/>
            <person name="Brun Y."/>
            <person name="Cava F."/>
            <person name="Bulgheresi S."/>
            <person name="Veyrier F."/>
        </authorList>
    </citation>
    <scope>NUCLEOTIDE SEQUENCE [LARGE SCALE GENOMIC DNA]</scope>
    <source>
        <strain evidence="5 6">SN4</strain>
    </source>
</reference>
<dbReference type="PANTHER" id="PTHR21666:SF263">
    <property type="entry name" value="MUREIN HYDROLASE ACTIVATOR NLPD"/>
    <property type="match status" value="1"/>
</dbReference>
<evidence type="ECO:0000256" key="3">
    <source>
        <dbReference type="SAM" id="SignalP"/>
    </source>
</evidence>
<feature type="chain" id="PRO_5045974997" evidence="3">
    <location>
        <begin position="26"/>
        <end position="243"/>
    </location>
</feature>
<proteinExistence type="inferred from homology"/>
<dbReference type="InterPro" id="IPR016047">
    <property type="entry name" value="M23ase_b-sheet_dom"/>
</dbReference>
<evidence type="ECO:0000313" key="5">
    <source>
        <dbReference type="EMBL" id="UOO90931.1"/>
    </source>
</evidence>
<sequence>MKKTALITSLSVVSVLLISACQSSSNVDVRTGTGSQYKNNGPVPAGYHRVVRGENLYRIGLRYNQSVATLTRWNGLRDASQIEVGQLIRVSRSATGNVASNTSNKTTASKPTGAWSAPSSAVNVGNVRLSRPVSGSVLANFNGGSNKGVDFAGNQGEAIKAAGAGKVVYVGNALRGYGNVVMVQHSQSLLTVYAHNDQIKVSEGEQVKQGQQLATMGSSGADRVKLHFEVRQNGKAVNPNLYW</sequence>
<dbReference type="EMBL" id="CP091511">
    <property type="protein sequence ID" value="UOO90931.1"/>
    <property type="molecule type" value="Genomic_DNA"/>
</dbReference>
<dbReference type="CDD" id="cd12797">
    <property type="entry name" value="M23_peptidase"/>
    <property type="match status" value="1"/>
</dbReference>
<feature type="region of interest" description="Disordered" evidence="2">
    <location>
        <begin position="95"/>
        <end position="117"/>
    </location>
</feature>
<accession>A0ABY4E590</accession>
<dbReference type="PANTHER" id="PTHR21666">
    <property type="entry name" value="PEPTIDASE-RELATED"/>
    <property type="match status" value="1"/>
</dbReference>
<dbReference type="Pfam" id="PF01476">
    <property type="entry name" value="LysM"/>
    <property type="match status" value="1"/>
</dbReference>
<protein>
    <submittedName>
        <fullName evidence="5">Peptidoglycan DD-metalloendopeptidase family protein</fullName>
    </submittedName>
</protein>
<evidence type="ECO:0000256" key="2">
    <source>
        <dbReference type="SAM" id="MobiDB-lite"/>
    </source>
</evidence>
<comment type="similarity">
    <text evidence="1">Belongs to the E.coli NlpD/Haemophilus LppB family.</text>
</comment>
<evidence type="ECO:0000256" key="1">
    <source>
        <dbReference type="ARBA" id="ARBA00038420"/>
    </source>
</evidence>
<dbReference type="InterPro" id="IPR036779">
    <property type="entry name" value="LysM_dom_sf"/>
</dbReference>
<organism evidence="5 6">
    <name type="scientific">Vitreoscilla massiliensis</name>
    <dbReference type="NCBI Taxonomy" id="1689272"/>
    <lineage>
        <taxon>Bacteria</taxon>
        <taxon>Pseudomonadati</taxon>
        <taxon>Pseudomonadota</taxon>
        <taxon>Betaproteobacteria</taxon>
        <taxon>Neisseriales</taxon>
        <taxon>Neisseriaceae</taxon>
        <taxon>Vitreoscilla</taxon>
    </lineage>
</organism>
<dbReference type="RefSeq" id="WP_058305291.1">
    <property type="nucleotide sequence ID" value="NZ_CABKVG010000006.1"/>
</dbReference>
<dbReference type="InterPro" id="IPR018392">
    <property type="entry name" value="LysM"/>
</dbReference>
<dbReference type="InterPro" id="IPR050570">
    <property type="entry name" value="Cell_wall_metabolism_enzyme"/>
</dbReference>
<dbReference type="Proteomes" id="UP000832011">
    <property type="component" value="Chromosome"/>
</dbReference>
<dbReference type="SUPFAM" id="SSF51261">
    <property type="entry name" value="Duplicated hybrid motif"/>
    <property type="match status" value="1"/>
</dbReference>